<accession>A0A7E4VUP2</accession>
<dbReference type="Gene3D" id="1.10.246.130">
    <property type="match status" value="1"/>
</dbReference>
<dbReference type="GO" id="GO:0006751">
    <property type="term" value="P:glutathione catabolic process"/>
    <property type="evidence" value="ECO:0007669"/>
    <property type="project" value="InterPro"/>
</dbReference>
<dbReference type="InterPro" id="IPR043138">
    <property type="entry name" value="GGT_lsub"/>
</dbReference>
<evidence type="ECO:0000313" key="4">
    <source>
        <dbReference type="Proteomes" id="UP000492821"/>
    </source>
</evidence>
<reference evidence="5" key="2">
    <citation type="submission" date="2020-10" db="UniProtKB">
        <authorList>
            <consortium name="WormBaseParasite"/>
        </authorList>
    </citation>
    <scope>IDENTIFICATION</scope>
</reference>
<keyword evidence="3" id="KW-0472">Membrane</keyword>
<feature type="binding site" evidence="2">
    <location>
        <position position="494"/>
    </location>
    <ligand>
        <name>L-glutamate</name>
        <dbReference type="ChEBI" id="CHEBI:29985"/>
    </ligand>
</feature>
<evidence type="ECO:0000256" key="2">
    <source>
        <dbReference type="PIRSR" id="PIRSR600101-2"/>
    </source>
</evidence>
<keyword evidence="3" id="KW-1133">Transmembrane helix</keyword>
<dbReference type="Gene3D" id="3.60.20.40">
    <property type="match status" value="1"/>
</dbReference>
<dbReference type="WBParaSite" id="Pan_g2618.t1">
    <property type="protein sequence ID" value="Pan_g2618.t1"/>
    <property type="gene ID" value="Pan_g2618"/>
</dbReference>
<proteinExistence type="predicted"/>
<keyword evidence="3" id="KW-0812">Transmembrane</keyword>
<evidence type="ECO:0000313" key="5">
    <source>
        <dbReference type="WBParaSite" id="Pan_g2618.t1"/>
    </source>
</evidence>
<feature type="binding site" evidence="2">
    <location>
        <position position="169"/>
    </location>
    <ligand>
        <name>L-glutamate</name>
        <dbReference type="ChEBI" id="CHEBI:29985"/>
    </ligand>
</feature>
<dbReference type="FunFam" id="3.60.20.40:FF:000009">
    <property type="entry name" value="Predicted protein"/>
    <property type="match status" value="1"/>
</dbReference>
<dbReference type="Pfam" id="PF01019">
    <property type="entry name" value="G_glu_transpept"/>
    <property type="match status" value="1"/>
</dbReference>
<sequence length="646" mass="70254">MAYKQGYCLSDREMATTIKLEDDNRLGLDSPTGIHDARKKGLPWLIAALIGAIFVLLLILLFFVLRVPTDDLLKSRHKSLADLSRSDWPALSPKSLIATFKKVAVVSDNGLCSEIGRSILLRGGNAIDAAIATSVCIGGLNSHSCGIGGGGLMTVYLADQKKCLTIDARETAPLATNNQTFVNNPKDAFTGYKSIATPGEVHGFWTAFKRYGSGRIAWQDLIMPTVAHLRAGVPATKLMETNLNLVKSNIENEPTMRAFFINNVTGELYKEGEIMKNPVLADTLQRLATSSDPAKLFYTGDVAQQIAAEIYGNDGFLTKQDLEQYRSIVDEAAPLTTGIGGENIGLCGPKPPSGFVVTQFLVAVMSKLYPKGSNESKLYNDDEFYHRFVEAQKYGYALRTQLGHGPASDKTVEKLLDPAFHTEIADKISKADKVQPESEYGAHLPPSGKHGTSHIGVVDAAGNAVSFTTSVNNVFGSHRRSPTLGIVWNDQMDDFSIPGAKNFYGFEPSEANFVSPGVRPMSSMSPLVAFDTVTGKVRVVAGAAGGSKIISTMSQFLLHVLSFNQTVKDAIDFPRIHNQFTPLDTNYEEGFPTDMIEALKKRGHNMTVMGFPFATIQAIVRQADGSLEASNDHRRPVYMNPAGYKR</sequence>
<evidence type="ECO:0000256" key="3">
    <source>
        <dbReference type="SAM" id="Phobius"/>
    </source>
</evidence>
<feature type="active site" description="Nucleophile" evidence="1">
    <location>
        <position position="452"/>
    </location>
</feature>
<dbReference type="PANTHER" id="PTHR11686:SF73">
    <property type="entry name" value="GAMMA-GLUTAMYLTRANSFERASE"/>
    <property type="match status" value="1"/>
</dbReference>
<feature type="transmembrane region" description="Helical" evidence="3">
    <location>
        <begin position="44"/>
        <end position="65"/>
    </location>
</feature>
<protein>
    <submittedName>
        <fullName evidence="5">Gamma-glutamyltranspeptidase 1</fullName>
    </submittedName>
</protein>
<dbReference type="InterPro" id="IPR000101">
    <property type="entry name" value="GGT_peptidase"/>
</dbReference>
<dbReference type="GO" id="GO:0005886">
    <property type="term" value="C:plasma membrane"/>
    <property type="evidence" value="ECO:0007669"/>
    <property type="project" value="TreeGrafter"/>
</dbReference>
<evidence type="ECO:0000256" key="1">
    <source>
        <dbReference type="PIRSR" id="PIRSR600101-1"/>
    </source>
</evidence>
<feature type="binding site" evidence="2">
    <location>
        <begin position="470"/>
        <end position="472"/>
    </location>
    <ligand>
        <name>L-glutamate</name>
        <dbReference type="ChEBI" id="CHEBI:29985"/>
    </ligand>
</feature>
<keyword evidence="4" id="KW-1185">Reference proteome</keyword>
<dbReference type="PANTHER" id="PTHR11686">
    <property type="entry name" value="GAMMA GLUTAMYL TRANSPEPTIDASE"/>
    <property type="match status" value="1"/>
</dbReference>
<dbReference type="SUPFAM" id="SSF56235">
    <property type="entry name" value="N-terminal nucleophile aminohydrolases (Ntn hydrolases)"/>
    <property type="match status" value="1"/>
</dbReference>
<feature type="binding site" evidence="2">
    <location>
        <position position="546"/>
    </location>
    <ligand>
        <name>L-glutamate</name>
        <dbReference type="ChEBI" id="CHEBI:29985"/>
    </ligand>
</feature>
<dbReference type="AlphaFoldDB" id="A0A7E4VUP2"/>
<name>A0A7E4VUP2_PANRE</name>
<dbReference type="InterPro" id="IPR029055">
    <property type="entry name" value="Ntn_hydrolases_N"/>
</dbReference>
<reference evidence="4" key="1">
    <citation type="journal article" date="2013" name="Genetics">
        <title>The draft genome and transcriptome of Panagrellus redivivus are shaped by the harsh demands of a free-living lifestyle.</title>
        <authorList>
            <person name="Srinivasan J."/>
            <person name="Dillman A.R."/>
            <person name="Macchietto M.G."/>
            <person name="Heikkinen L."/>
            <person name="Lakso M."/>
            <person name="Fracchia K.M."/>
            <person name="Antoshechkin I."/>
            <person name="Mortazavi A."/>
            <person name="Wong G."/>
            <person name="Sternberg P.W."/>
        </authorList>
    </citation>
    <scope>NUCLEOTIDE SEQUENCE [LARGE SCALE GENOMIC DNA]</scope>
    <source>
        <strain evidence="4">MT8872</strain>
    </source>
</reference>
<feature type="binding site" evidence="2">
    <location>
        <begin position="522"/>
        <end position="523"/>
    </location>
    <ligand>
        <name>L-glutamate</name>
        <dbReference type="ChEBI" id="CHEBI:29985"/>
    </ligand>
</feature>
<dbReference type="PRINTS" id="PR01210">
    <property type="entry name" value="GGTRANSPTASE"/>
</dbReference>
<dbReference type="InterPro" id="IPR043137">
    <property type="entry name" value="GGT_ssub_C"/>
</dbReference>
<dbReference type="Proteomes" id="UP000492821">
    <property type="component" value="Unassembled WGS sequence"/>
</dbReference>
<organism evidence="4 5">
    <name type="scientific">Panagrellus redivivus</name>
    <name type="common">Microworm</name>
    <dbReference type="NCBI Taxonomy" id="6233"/>
    <lineage>
        <taxon>Eukaryota</taxon>
        <taxon>Metazoa</taxon>
        <taxon>Ecdysozoa</taxon>
        <taxon>Nematoda</taxon>
        <taxon>Chromadorea</taxon>
        <taxon>Rhabditida</taxon>
        <taxon>Tylenchina</taxon>
        <taxon>Panagrolaimomorpha</taxon>
        <taxon>Panagrolaimoidea</taxon>
        <taxon>Panagrolaimidae</taxon>
        <taxon>Panagrellus</taxon>
    </lineage>
</organism>
<dbReference type="GO" id="GO:0036374">
    <property type="term" value="F:glutathione hydrolase activity"/>
    <property type="evidence" value="ECO:0007669"/>
    <property type="project" value="InterPro"/>
</dbReference>